<keyword evidence="1" id="KW-0285">Flavoprotein</keyword>
<dbReference type="PANTHER" id="PTHR42707">
    <property type="entry name" value="ACYL-COA DEHYDROGENASE"/>
    <property type="match status" value="1"/>
</dbReference>
<dbReference type="InterPro" id="IPR053998">
    <property type="entry name" value="ACDH-11_C"/>
</dbReference>
<feature type="domain" description="Acyl-CoA dehydrogenase/oxidase C-terminal" evidence="2">
    <location>
        <begin position="22"/>
        <end position="178"/>
    </location>
</feature>
<dbReference type="InterPro" id="IPR006089">
    <property type="entry name" value="Acyl-CoA_DH_CS"/>
</dbReference>
<organism evidence="4 5">
    <name type="scientific">Vulgatibacter incomptus</name>
    <dbReference type="NCBI Taxonomy" id="1391653"/>
    <lineage>
        <taxon>Bacteria</taxon>
        <taxon>Pseudomonadati</taxon>
        <taxon>Myxococcota</taxon>
        <taxon>Myxococcia</taxon>
        <taxon>Myxococcales</taxon>
        <taxon>Cystobacterineae</taxon>
        <taxon>Vulgatibacteraceae</taxon>
        <taxon>Vulgatibacter</taxon>
    </lineage>
</organism>
<name>A0A0K1PBN1_9BACT</name>
<dbReference type="AlphaFoldDB" id="A0A0K1PBN1"/>
<dbReference type="Pfam" id="PF22217">
    <property type="entry name" value="ACDH-11_C"/>
    <property type="match status" value="1"/>
</dbReference>
<dbReference type="PATRIC" id="fig|1391653.3.peg.1248"/>
<keyword evidence="5" id="KW-1185">Reference proteome</keyword>
<accession>A0A0K1PBN1</accession>
<dbReference type="Gene3D" id="1.20.140.10">
    <property type="entry name" value="Butyryl-CoA Dehydrogenase, subunit A, domain 3"/>
    <property type="match status" value="1"/>
</dbReference>
<proteinExistence type="predicted"/>
<dbReference type="EMBL" id="CP012332">
    <property type="protein sequence ID" value="AKU90811.1"/>
    <property type="molecule type" value="Genomic_DNA"/>
</dbReference>
<dbReference type="STRING" id="1391653.AKJ08_1198"/>
<dbReference type="KEGG" id="vin:AKJ08_1198"/>
<evidence type="ECO:0000259" key="2">
    <source>
        <dbReference type="Pfam" id="PF00441"/>
    </source>
</evidence>
<dbReference type="SUPFAM" id="SSF47203">
    <property type="entry name" value="Acyl-CoA dehydrogenase C-terminal domain-like"/>
    <property type="match status" value="1"/>
</dbReference>
<dbReference type="InterPro" id="IPR052904">
    <property type="entry name" value="Acyl-CoA_dehydrogenase-like"/>
</dbReference>
<dbReference type="PANTHER" id="PTHR42707:SF2">
    <property type="entry name" value="ACD11 DEHYDROGENASE"/>
    <property type="match status" value="1"/>
</dbReference>
<dbReference type="RefSeq" id="WP_338062184.1">
    <property type="nucleotide sequence ID" value="NZ_CP012332.1"/>
</dbReference>
<dbReference type="GO" id="GO:0003995">
    <property type="term" value="F:acyl-CoA dehydrogenase activity"/>
    <property type="evidence" value="ECO:0007669"/>
    <property type="project" value="InterPro"/>
</dbReference>
<reference evidence="4 5" key="1">
    <citation type="submission" date="2015-08" db="EMBL/GenBank/DDBJ databases">
        <authorList>
            <person name="Babu N.S."/>
            <person name="Beckwith C.J."/>
            <person name="Beseler K.G."/>
            <person name="Brison A."/>
            <person name="Carone J.V."/>
            <person name="Caskin T.P."/>
            <person name="Diamond M."/>
            <person name="Durham M.E."/>
            <person name="Foxe J.M."/>
            <person name="Go M."/>
            <person name="Henderson B.A."/>
            <person name="Jones I.B."/>
            <person name="McGettigan J.A."/>
            <person name="Micheletti S.J."/>
            <person name="Nasrallah M.E."/>
            <person name="Ortiz D."/>
            <person name="Piller C.R."/>
            <person name="Privatt S.R."/>
            <person name="Schneider S.L."/>
            <person name="Sharp S."/>
            <person name="Smith T.C."/>
            <person name="Stanton J.D."/>
            <person name="Ullery H.E."/>
            <person name="Wilson R.J."/>
            <person name="Serrano M.G."/>
            <person name="Buck G."/>
            <person name="Lee V."/>
            <person name="Wang Y."/>
            <person name="Carvalho R."/>
            <person name="Voegtly L."/>
            <person name="Shi R."/>
            <person name="Duckworth R."/>
            <person name="Johnson A."/>
            <person name="Loviza R."/>
            <person name="Walstead R."/>
            <person name="Shah Z."/>
            <person name="Kiflezghi M."/>
            <person name="Wade K."/>
            <person name="Ball S.L."/>
            <person name="Bradley K.W."/>
            <person name="Asai D.J."/>
            <person name="Bowman C.A."/>
            <person name="Russell D.A."/>
            <person name="Pope W.H."/>
            <person name="Jacobs-Sera D."/>
            <person name="Hendrix R.W."/>
            <person name="Hatfull G.F."/>
        </authorList>
    </citation>
    <scope>NUCLEOTIDE SEQUENCE [LARGE SCALE GENOMIC DNA]</scope>
    <source>
        <strain evidence="4 5">DSM 27710</strain>
    </source>
</reference>
<evidence type="ECO:0000256" key="1">
    <source>
        <dbReference type="ARBA" id="ARBA00022630"/>
    </source>
</evidence>
<dbReference type="Proteomes" id="UP000055590">
    <property type="component" value="Chromosome"/>
</dbReference>
<dbReference type="PROSITE" id="PS00073">
    <property type="entry name" value="ACYL_COA_DH_2"/>
    <property type="match status" value="1"/>
</dbReference>
<evidence type="ECO:0000259" key="3">
    <source>
        <dbReference type="Pfam" id="PF22217"/>
    </source>
</evidence>
<protein>
    <submittedName>
        <fullName evidence="4">Acyl-CoA dehydrogenase</fullName>
    </submittedName>
</protein>
<evidence type="ECO:0000313" key="5">
    <source>
        <dbReference type="Proteomes" id="UP000055590"/>
    </source>
</evidence>
<sequence length="322" mass="34201">MLPTAELTLDGALAIPVAGLDDGIKKMGPMLNVTRTWNAVCSVAGMRRAIALSLDYARKRVVFGAPLSEKALHVDTLAGLQAEQMGAFLLAFRVVELLGREEAGVADDHEVRLGRLLTPIAKLTTARQAVATASEALESFGGAGYVEDTGLPRLLRDAQVLSIWEGTTNVLSLDVLRVLGQGSGAFQAFESEIRHCLEKAESADAAREAKVALDAVAHAGRWLEAALAEGRDATEAGARRLALTLGRAMELARLVEHGAWLLEAKGDPRGIAAARRVARNGVDLIVDLHALDESRALVGDGALIRSGGDAHGMHIAHVERRR</sequence>
<feature type="domain" description="Acyl-CoA dehydrogenase 11-like C-terminal" evidence="3">
    <location>
        <begin position="185"/>
        <end position="277"/>
    </location>
</feature>
<dbReference type="InterPro" id="IPR036250">
    <property type="entry name" value="AcylCo_DH-like_C"/>
</dbReference>
<dbReference type="Pfam" id="PF00441">
    <property type="entry name" value="Acyl-CoA_dh_1"/>
    <property type="match status" value="1"/>
</dbReference>
<gene>
    <name evidence="4" type="ORF">AKJ08_1198</name>
</gene>
<evidence type="ECO:0000313" key="4">
    <source>
        <dbReference type="EMBL" id="AKU90811.1"/>
    </source>
</evidence>
<dbReference type="InterPro" id="IPR009075">
    <property type="entry name" value="AcylCo_DH/oxidase_C"/>
</dbReference>